<feature type="transmembrane region" description="Helical" evidence="7">
    <location>
        <begin position="221"/>
        <end position="240"/>
    </location>
</feature>
<keyword evidence="10" id="KW-1185">Reference proteome</keyword>
<evidence type="ECO:0000256" key="3">
    <source>
        <dbReference type="ARBA" id="ARBA00022692"/>
    </source>
</evidence>
<dbReference type="SUPFAM" id="SSF103481">
    <property type="entry name" value="Multidrug resistance efflux transporter EmrE"/>
    <property type="match status" value="2"/>
</dbReference>
<gene>
    <name evidence="9" type="ORF">DEM34_18015</name>
</gene>
<evidence type="ECO:0000259" key="8">
    <source>
        <dbReference type="Pfam" id="PF00892"/>
    </source>
</evidence>
<comment type="similarity">
    <text evidence="2">Belongs to the EamA transporter family.</text>
</comment>
<accession>A0A2U2MW99</accession>
<evidence type="ECO:0000256" key="7">
    <source>
        <dbReference type="SAM" id="Phobius"/>
    </source>
</evidence>
<reference evidence="9 10" key="1">
    <citation type="submission" date="2018-05" db="EMBL/GenBank/DDBJ databases">
        <title>Spiribacter halobius sp. nov., a moderately halophilic bacterium isolated from marine solar saltern.</title>
        <authorList>
            <person name="Zheng W.-S."/>
            <person name="Lu D.-C."/>
            <person name="Du Z.-J."/>
        </authorList>
    </citation>
    <scope>NUCLEOTIDE SEQUENCE [LARGE SCALE GENOMIC DNA]</scope>
    <source>
        <strain evidence="9 10">E85</strain>
    </source>
</reference>
<evidence type="ECO:0000256" key="4">
    <source>
        <dbReference type="ARBA" id="ARBA00022989"/>
    </source>
</evidence>
<feature type="compositionally biased region" description="Low complexity" evidence="6">
    <location>
        <begin position="307"/>
        <end position="326"/>
    </location>
</feature>
<dbReference type="InterPro" id="IPR050638">
    <property type="entry name" value="AA-Vitamin_Transporters"/>
</dbReference>
<keyword evidence="4 7" id="KW-1133">Transmembrane helix</keyword>
<evidence type="ECO:0000256" key="6">
    <source>
        <dbReference type="SAM" id="MobiDB-lite"/>
    </source>
</evidence>
<feature type="region of interest" description="Disordered" evidence="6">
    <location>
        <begin position="299"/>
        <end position="326"/>
    </location>
</feature>
<feature type="domain" description="EamA" evidence="8">
    <location>
        <begin position="17"/>
        <end position="146"/>
    </location>
</feature>
<dbReference type="RefSeq" id="WP_109680217.1">
    <property type="nucleotide sequence ID" value="NZ_CP086615.1"/>
</dbReference>
<dbReference type="InterPro" id="IPR000620">
    <property type="entry name" value="EamA_dom"/>
</dbReference>
<feature type="transmembrane region" description="Helical" evidence="7">
    <location>
        <begin position="12"/>
        <end position="34"/>
    </location>
</feature>
<keyword evidence="3 7" id="KW-0812">Transmembrane</keyword>
<dbReference type="AlphaFoldDB" id="A0A2U2MW99"/>
<evidence type="ECO:0000256" key="5">
    <source>
        <dbReference type="ARBA" id="ARBA00023136"/>
    </source>
</evidence>
<dbReference type="PANTHER" id="PTHR32322:SF2">
    <property type="entry name" value="EAMA DOMAIN-CONTAINING PROTEIN"/>
    <property type="match status" value="1"/>
</dbReference>
<dbReference type="EMBL" id="QFFI01000048">
    <property type="protein sequence ID" value="PWG61130.1"/>
    <property type="molecule type" value="Genomic_DNA"/>
</dbReference>
<dbReference type="OrthoDB" id="8162550at2"/>
<feature type="transmembrane region" description="Helical" evidence="7">
    <location>
        <begin position="77"/>
        <end position="96"/>
    </location>
</feature>
<feature type="transmembrane region" description="Helical" evidence="7">
    <location>
        <begin position="102"/>
        <end position="125"/>
    </location>
</feature>
<comment type="subcellular location">
    <subcellularLocation>
        <location evidence="1">Membrane</location>
        <topology evidence="1">Multi-pass membrane protein</topology>
    </subcellularLocation>
</comment>
<dbReference type="Pfam" id="PF00892">
    <property type="entry name" value="EamA"/>
    <property type="match status" value="2"/>
</dbReference>
<feature type="domain" description="EamA" evidence="8">
    <location>
        <begin position="160"/>
        <end position="294"/>
    </location>
</feature>
<feature type="transmembrane region" description="Helical" evidence="7">
    <location>
        <begin position="46"/>
        <end position="65"/>
    </location>
</feature>
<feature type="transmembrane region" description="Helical" evidence="7">
    <location>
        <begin position="277"/>
        <end position="296"/>
    </location>
</feature>
<proteinExistence type="inferred from homology"/>
<organism evidence="9 10">
    <name type="scientific">Sediminicurvatus halobius</name>
    <dbReference type="NCBI Taxonomy" id="2182432"/>
    <lineage>
        <taxon>Bacteria</taxon>
        <taxon>Pseudomonadati</taxon>
        <taxon>Pseudomonadota</taxon>
        <taxon>Gammaproteobacteria</taxon>
        <taxon>Chromatiales</taxon>
        <taxon>Ectothiorhodospiraceae</taxon>
        <taxon>Sediminicurvatus</taxon>
    </lineage>
</organism>
<name>A0A2U2MW99_9GAMM</name>
<dbReference type="Proteomes" id="UP000245474">
    <property type="component" value="Unassembled WGS sequence"/>
</dbReference>
<feature type="transmembrane region" description="Helical" evidence="7">
    <location>
        <begin position="252"/>
        <end position="271"/>
    </location>
</feature>
<evidence type="ECO:0000256" key="2">
    <source>
        <dbReference type="ARBA" id="ARBA00007362"/>
    </source>
</evidence>
<dbReference type="GO" id="GO:0016020">
    <property type="term" value="C:membrane"/>
    <property type="evidence" value="ECO:0007669"/>
    <property type="project" value="UniProtKB-SubCell"/>
</dbReference>
<protein>
    <submittedName>
        <fullName evidence="9">EamA/RhaT family transporter</fullName>
    </submittedName>
</protein>
<dbReference type="PANTHER" id="PTHR32322">
    <property type="entry name" value="INNER MEMBRANE TRANSPORTER"/>
    <property type="match status" value="1"/>
</dbReference>
<evidence type="ECO:0000256" key="1">
    <source>
        <dbReference type="ARBA" id="ARBA00004141"/>
    </source>
</evidence>
<keyword evidence="5 7" id="KW-0472">Membrane</keyword>
<evidence type="ECO:0000313" key="10">
    <source>
        <dbReference type="Proteomes" id="UP000245474"/>
    </source>
</evidence>
<comment type="caution">
    <text evidence="9">The sequence shown here is derived from an EMBL/GenBank/DDBJ whole genome shotgun (WGS) entry which is preliminary data.</text>
</comment>
<evidence type="ECO:0000313" key="9">
    <source>
        <dbReference type="EMBL" id="PWG61130.1"/>
    </source>
</evidence>
<feature type="transmembrane region" description="Helical" evidence="7">
    <location>
        <begin position="154"/>
        <end position="175"/>
    </location>
</feature>
<dbReference type="InterPro" id="IPR037185">
    <property type="entry name" value="EmrE-like"/>
</dbReference>
<feature type="transmembrane region" description="Helical" evidence="7">
    <location>
        <begin position="182"/>
        <end position="201"/>
    </location>
</feature>
<feature type="transmembrane region" description="Helical" evidence="7">
    <location>
        <begin position="132"/>
        <end position="148"/>
    </location>
</feature>
<sequence length="326" mass="33556">MNARAAQTQGKRAWALGWLSGITVVALFAGFTLFSRLGALDGLRPADLAALRFLPSGLVLLPVLLSKGLRGLGLLKALALAVFGGLGFALLAYRGFELAPAAHGAVFLHGMLPFFGTLIGAMLLLERPRAGRILGALLILTGVIMLGWDGTRELDGNVVLGDLSLLGASLCWSVYGALAQRFQVGAIAAASIVAPFALLLYLPPYVLFLDPQLHAVPVPTLLGQLIFQGLLIGVLSLVAYTTAVSLLGATRTALTTAAVPGVTVLGGILLLGEIPTAVAWAGLGTTTLGMLVSFLPQRPNKGPRTRGTAGSTPPAASGTAAARVER</sequence>